<keyword evidence="1" id="KW-0472">Membrane</keyword>
<feature type="transmembrane region" description="Helical" evidence="1">
    <location>
        <begin position="138"/>
        <end position="164"/>
    </location>
</feature>
<keyword evidence="1" id="KW-0812">Transmembrane</keyword>
<evidence type="ECO:0000256" key="1">
    <source>
        <dbReference type="SAM" id="Phobius"/>
    </source>
</evidence>
<proteinExistence type="predicted"/>
<gene>
    <name evidence="2" type="ORF">K457DRAFT_131391</name>
</gene>
<sequence>MAYHALYQDDTQDDTITLLERCSTSSTVLNKVNDVEDNQHQERQLATPQKLVSVNEGLEWLQDFEEIARANNWSSRAKLDIIPVYLQEKSTKTWFRENLQEWSDFDSFKLAYINRFRRDSSGQFMDAEVQKEQQRLRWWIFITIDLPFVIFPVGFVIFFAVVIYSNDLLAPK</sequence>
<dbReference type="EMBL" id="KV442187">
    <property type="protein sequence ID" value="OAQ22275.1"/>
    <property type="molecule type" value="Genomic_DNA"/>
</dbReference>
<keyword evidence="1" id="KW-1133">Transmembrane helix</keyword>
<protein>
    <submittedName>
        <fullName evidence="2">Uncharacterized protein</fullName>
    </submittedName>
</protein>
<evidence type="ECO:0000313" key="3">
    <source>
        <dbReference type="Proteomes" id="UP000078512"/>
    </source>
</evidence>
<accession>A0A197JAZ1</accession>
<keyword evidence="3" id="KW-1185">Reference proteome</keyword>
<dbReference type="AlphaFoldDB" id="A0A197JAZ1"/>
<reference evidence="2 3" key="1">
    <citation type="submission" date="2016-05" db="EMBL/GenBank/DDBJ databases">
        <title>Genome sequencing reveals origins of a unique bacterial endosymbiosis in the earliest lineages of terrestrial Fungi.</title>
        <authorList>
            <consortium name="DOE Joint Genome Institute"/>
            <person name="Uehling J."/>
            <person name="Gryganskyi A."/>
            <person name="Hameed K."/>
            <person name="Tschaplinski T."/>
            <person name="Misztal P."/>
            <person name="Wu S."/>
            <person name="Desiro A."/>
            <person name="Vande Pol N."/>
            <person name="Du Z.-Y."/>
            <person name="Zienkiewicz A."/>
            <person name="Zienkiewicz K."/>
            <person name="Morin E."/>
            <person name="Tisserant E."/>
            <person name="Splivallo R."/>
            <person name="Hainaut M."/>
            <person name="Henrissat B."/>
            <person name="Ohm R."/>
            <person name="Kuo A."/>
            <person name="Yan J."/>
            <person name="Lipzen A."/>
            <person name="Nolan M."/>
            <person name="Labutti K."/>
            <person name="Barry K."/>
            <person name="Goldstein A."/>
            <person name="Labbe J."/>
            <person name="Schadt C."/>
            <person name="Tuskan G."/>
            <person name="Grigoriev I."/>
            <person name="Martin F."/>
            <person name="Vilgalys R."/>
            <person name="Bonito G."/>
        </authorList>
    </citation>
    <scope>NUCLEOTIDE SEQUENCE [LARGE SCALE GENOMIC DNA]</scope>
    <source>
        <strain evidence="2 3">AG-77</strain>
    </source>
</reference>
<evidence type="ECO:0000313" key="2">
    <source>
        <dbReference type="EMBL" id="OAQ22275.1"/>
    </source>
</evidence>
<dbReference type="OrthoDB" id="2441098at2759"/>
<organism evidence="2 3">
    <name type="scientific">Linnemannia elongata AG-77</name>
    <dbReference type="NCBI Taxonomy" id="1314771"/>
    <lineage>
        <taxon>Eukaryota</taxon>
        <taxon>Fungi</taxon>
        <taxon>Fungi incertae sedis</taxon>
        <taxon>Mucoromycota</taxon>
        <taxon>Mortierellomycotina</taxon>
        <taxon>Mortierellomycetes</taxon>
        <taxon>Mortierellales</taxon>
        <taxon>Mortierellaceae</taxon>
        <taxon>Linnemannia</taxon>
    </lineage>
</organism>
<dbReference type="Proteomes" id="UP000078512">
    <property type="component" value="Unassembled WGS sequence"/>
</dbReference>
<name>A0A197JAZ1_9FUNG</name>